<dbReference type="Proteomes" id="UP000002630">
    <property type="component" value="Linkage Group LG13"/>
</dbReference>
<feature type="compositionally biased region" description="Basic and acidic residues" evidence="1">
    <location>
        <begin position="91"/>
        <end position="114"/>
    </location>
</feature>
<dbReference type="EMBL" id="FN649738">
    <property type="protein sequence ID" value="CBN77356.1"/>
    <property type="molecule type" value="Genomic_DNA"/>
</dbReference>
<gene>
    <name evidence="2" type="ORF">Esi_0053_0036</name>
</gene>
<reference evidence="2 3" key="1">
    <citation type="journal article" date="2010" name="Nature">
        <title>The Ectocarpus genome and the independent evolution of multicellularity in brown algae.</title>
        <authorList>
            <person name="Cock J.M."/>
            <person name="Sterck L."/>
            <person name="Rouze P."/>
            <person name="Scornet D."/>
            <person name="Allen A.E."/>
            <person name="Amoutzias G."/>
            <person name="Anthouard V."/>
            <person name="Artiguenave F."/>
            <person name="Aury J.M."/>
            <person name="Badger J.H."/>
            <person name="Beszteri B."/>
            <person name="Billiau K."/>
            <person name="Bonnet E."/>
            <person name="Bothwell J.H."/>
            <person name="Bowler C."/>
            <person name="Boyen C."/>
            <person name="Brownlee C."/>
            <person name="Carrano C.J."/>
            <person name="Charrier B."/>
            <person name="Cho G.Y."/>
            <person name="Coelho S.M."/>
            <person name="Collen J."/>
            <person name="Corre E."/>
            <person name="Da Silva C."/>
            <person name="Delage L."/>
            <person name="Delaroque N."/>
            <person name="Dittami S.M."/>
            <person name="Doulbeau S."/>
            <person name="Elias M."/>
            <person name="Farnham G."/>
            <person name="Gachon C.M."/>
            <person name="Gschloessl B."/>
            <person name="Heesch S."/>
            <person name="Jabbari K."/>
            <person name="Jubin C."/>
            <person name="Kawai H."/>
            <person name="Kimura K."/>
            <person name="Kloareg B."/>
            <person name="Kupper F.C."/>
            <person name="Lang D."/>
            <person name="Le Bail A."/>
            <person name="Leblanc C."/>
            <person name="Lerouge P."/>
            <person name="Lohr M."/>
            <person name="Lopez P.J."/>
            <person name="Martens C."/>
            <person name="Maumus F."/>
            <person name="Michel G."/>
            <person name="Miranda-Saavedra D."/>
            <person name="Morales J."/>
            <person name="Moreau H."/>
            <person name="Motomura T."/>
            <person name="Nagasato C."/>
            <person name="Napoli C.A."/>
            <person name="Nelson D.R."/>
            <person name="Nyvall-Collen P."/>
            <person name="Peters A.F."/>
            <person name="Pommier C."/>
            <person name="Potin P."/>
            <person name="Poulain J."/>
            <person name="Quesneville H."/>
            <person name="Read B."/>
            <person name="Rensing S.A."/>
            <person name="Ritter A."/>
            <person name="Rousvoal S."/>
            <person name="Samanta M."/>
            <person name="Samson G."/>
            <person name="Schroeder D.C."/>
            <person name="Segurens B."/>
            <person name="Strittmatter M."/>
            <person name="Tonon T."/>
            <person name="Tregear J.W."/>
            <person name="Valentin K."/>
            <person name="von Dassow P."/>
            <person name="Yamagishi T."/>
            <person name="Van de Peer Y."/>
            <person name="Wincker P."/>
        </authorList>
    </citation>
    <scope>NUCLEOTIDE SEQUENCE [LARGE SCALE GENOMIC DNA]</scope>
    <source>
        <strain evidence="3">Ec32 / CCAP1310/4</strain>
    </source>
</reference>
<name>D8LPQ1_ECTSI</name>
<keyword evidence="3" id="KW-1185">Reference proteome</keyword>
<feature type="region of interest" description="Disordered" evidence="1">
    <location>
        <begin position="54"/>
        <end position="165"/>
    </location>
</feature>
<organism evidence="2 3">
    <name type="scientific">Ectocarpus siliculosus</name>
    <name type="common">Brown alga</name>
    <name type="synonym">Conferva siliculosa</name>
    <dbReference type="NCBI Taxonomy" id="2880"/>
    <lineage>
        <taxon>Eukaryota</taxon>
        <taxon>Sar</taxon>
        <taxon>Stramenopiles</taxon>
        <taxon>Ochrophyta</taxon>
        <taxon>PX clade</taxon>
        <taxon>Phaeophyceae</taxon>
        <taxon>Ectocarpales</taxon>
        <taxon>Ectocarpaceae</taxon>
        <taxon>Ectocarpus</taxon>
    </lineage>
</organism>
<dbReference type="InParanoid" id="D8LPQ1"/>
<accession>D8LPQ1</accession>
<sequence>MARKELPQALTLEKFAAGKDGRANAFKKKKQAKKRKLFEKAQLKRQYAKLLKKEAVTARGEHGPDAPRSDGAAGVGKEKRAGRLVLTPNRKWKEEASGGELKRRRELSDDRQSGERQQVAEGRKQEQRKPGKWRRPEHRPDPFKAAKALQGVTTRRSFGGSPKTDVQHSALLVGLVQHITAV</sequence>
<dbReference type="EMBL" id="FN648741">
    <property type="protein sequence ID" value="CBN77356.1"/>
    <property type="molecule type" value="Genomic_DNA"/>
</dbReference>
<evidence type="ECO:0000256" key="1">
    <source>
        <dbReference type="SAM" id="MobiDB-lite"/>
    </source>
</evidence>
<dbReference type="AlphaFoldDB" id="D8LPQ1"/>
<evidence type="ECO:0000313" key="2">
    <source>
        <dbReference type="EMBL" id="CBN77356.1"/>
    </source>
</evidence>
<evidence type="ECO:0000313" key="3">
    <source>
        <dbReference type="Proteomes" id="UP000002630"/>
    </source>
</evidence>
<protein>
    <submittedName>
        <fullName evidence="2">Uncharacterized protein</fullName>
    </submittedName>
</protein>
<feature type="compositionally biased region" description="Basic and acidic residues" evidence="1">
    <location>
        <begin position="54"/>
        <end position="68"/>
    </location>
</feature>
<proteinExistence type="predicted"/>